<keyword evidence="2" id="KW-1185">Reference proteome</keyword>
<sequence length="397" mass="44528">MGKIASIEYFRVPPRWLFVKITDEDGRAGWGEASLEGHTQAVEGCLDAWATQYTGLEADDIEHIWQMSWRKTFYRGGPVFMSALAGIDIALWDLKARKLNVPIYELLGGKLRSKLKVYAWIGGDRPDDVEAQAPDSLTDTLPYLQVRPQGARLHGRQDERHQRRRMARLPGRTRLLPRARLRRARPRPRRRRRLPRPPTPPHGQTTRRAPRPLQPLFIEEPLLSEHVEGIRTLAQQSTLPIALGERLHSRWDLKPFLEPPGCCIDVLQPDICHVGGISELRRMAAMAEAYDVALAPHCPLGPVALAASMQVDAAAANFAIQEMSLGIHYNVGGYDLLSYLAEGSRDAWRVEDGYVQLMGGPGLGIEIDEEKVRAARRGAEAWVSPGFFGPGGELREW</sequence>
<gene>
    <name evidence="1" type="ORF">ACCO45_007421</name>
</gene>
<reference evidence="1" key="1">
    <citation type="submission" date="2024-12" db="EMBL/GenBank/DDBJ databases">
        <title>Comparative genomics and development of molecular markers within Purpureocillium lilacinum and among Purpureocillium species.</title>
        <authorList>
            <person name="Yeh Z.-Y."/>
            <person name="Ni N.-T."/>
            <person name="Lo P.-H."/>
            <person name="Mushyakhwo K."/>
            <person name="Lin C.-F."/>
            <person name="Nai Y.-S."/>
        </authorList>
    </citation>
    <scope>NUCLEOTIDE SEQUENCE</scope>
    <source>
        <strain evidence="1">NCHU-NPUST-175</strain>
    </source>
</reference>
<dbReference type="EMBL" id="JBGNUJ010000006">
    <property type="protein sequence ID" value="KAL3959259.1"/>
    <property type="molecule type" value="Genomic_DNA"/>
</dbReference>
<comment type="caution">
    <text evidence="1">The sequence shown here is derived from an EMBL/GenBank/DDBJ whole genome shotgun (WGS) entry which is preliminary data.</text>
</comment>
<organism evidence="1 2">
    <name type="scientific">Purpureocillium lilacinum</name>
    <name type="common">Paecilomyces lilacinus</name>
    <dbReference type="NCBI Taxonomy" id="33203"/>
    <lineage>
        <taxon>Eukaryota</taxon>
        <taxon>Fungi</taxon>
        <taxon>Dikarya</taxon>
        <taxon>Ascomycota</taxon>
        <taxon>Pezizomycotina</taxon>
        <taxon>Sordariomycetes</taxon>
        <taxon>Hypocreomycetidae</taxon>
        <taxon>Hypocreales</taxon>
        <taxon>Ophiocordycipitaceae</taxon>
        <taxon>Purpureocillium</taxon>
    </lineage>
</organism>
<dbReference type="Proteomes" id="UP001638806">
    <property type="component" value="Unassembled WGS sequence"/>
</dbReference>
<accession>A0ACC4DTQ2</accession>
<protein>
    <submittedName>
        <fullName evidence="1">Uncharacterized protein</fullName>
    </submittedName>
</protein>
<name>A0ACC4DTQ2_PURLI</name>
<proteinExistence type="predicted"/>
<evidence type="ECO:0000313" key="1">
    <source>
        <dbReference type="EMBL" id="KAL3959259.1"/>
    </source>
</evidence>
<evidence type="ECO:0000313" key="2">
    <source>
        <dbReference type="Proteomes" id="UP001638806"/>
    </source>
</evidence>